<dbReference type="EMBL" id="KX485716">
    <property type="protein sequence ID" value="AOO88080.1"/>
    <property type="molecule type" value="Genomic_DNA"/>
</dbReference>
<sequence>MISGHPNWQPLPWEFYSATNIDDFRRVNPDQGVALRIGAVNPYVFAQFLAKIGHSYAVATYGLDAFEPLLLDLIFSKTDGRFRPWIGGEKIVPPQEKDGLHHISASRVARGGSEFLLVKMRFFRLFPSPIYYALAGRLRTSTTR</sequence>
<organism evidence="1">
    <name type="scientific">Rhizobium leguminosarum bv. trifolii</name>
    <dbReference type="NCBI Taxonomy" id="386"/>
    <lineage>
        <taxon>Bacteria</taxon>
        <taxon>Pseudomonadati</taxon>
        <taxon>Pseudomonadota</taxon>
        <taxon>Alphaproteobacteria</taxon>
        <taxon>Hyphomicrobiales</taxon>
        <taxon>Rhizobiaceae</taxon>
        <taxon>Rhizobium/Agrobacterium group</taxon>
        <taxon>Rhizobium</taxon>
    </lineage>
</organism>
<reference evidence="1" key="2">
    <citation type="journal article" date="2016" name="Front. Microbiol.">
        <title>The Regulatory Protein RosR Affects Rhizobium leguminosarum bv. trifolii Protein Profiles, Cell Surface Properties, and Symbiosis with Clover.</title>
        <authorList>
            <person name="Rachwal K."/>
            <person name="Boguszewska A."/>
            <person name="Kopcinska J."/>
            <person name="Karas M."/>
            <person name="Tchorzewski M."/>
            <person name="Janczarek M."/>
        </authorList>
    </citation>
    <scope>NUCLEOTIDE SEQUENCE</scope>
    <source>
        <strain evidence="1">Rt24.2</strain>
    </source>
</reference>
<name>A0A1C9HN34_RHILT</name>
<protein>
    <submittedName>
        <fullName evidence="1">Uncharacterized protein</fullName>
    </submittedName>
</protein>
<dbReference type="AlphaFoldDB" id="A0A1C9HN34"/>
<proteinExistence type="predicted"/>
<reference evidence="1" key="1">
    <citation type="journal article" date="2015" name="BMC Genomics">
        <title>Transcriptome profiling of a Rhizobium leguminosarum bv. trifolii rosR mutant reveals the role of the transcriptional regulator RosR in motility, synthesis of cell-surface components, and other cellular processes.</title>
        <authorList>
            <person name="Rachwal K."/>
            <person name="Matczynska E."/>
            <person name="Janczarek M."/>
        </authorList>
    </citation>
    <scope>NUCLEOTIDE SEQUENCE</scope>
    <source>
        <strain evidence="1">Rt24.2</strain>
    </source>
</reference>
<evidence type="ECO:0000313" key="1">
    <source>
        <dbReference type="EMBL" id="AOO88080.1"/>
    </source>
</evidence>
<accession>A0A1C9HN34</accession>